<dbReference type="InterPro" id="IPR015797">
    <property type="entry name" value="NUDIX_hydrolase-like_dom_sf"/>
</dbReference>
<keyword evidence="5" id="KW-1185">Reference proteome</keyword>
<dbReference type="Pfam" id="PF00293">
    <property type="entry name" value="NUDIX"/>
    <property type="match status" value="1"/>
</dbReference>
<feature type="domain" description="Nudix hydrolase" evidence="3">
    <location>
        <begin position="80"/>
        <end position="209"/>
    </location>
</feature>
<dbReference type="PANTHER" id="PTHR43046:SF16">
    <property type="entry name" value="ADP-RIBOSE PYROPHOSPHATASE YJHB-RELATED"/>
    <property type="match status" value="1"/>
</dbReference>
<dbReference type="InterPro" id="IPR059176">
    <property type="entry name" value="UDP-X_N"/>
</dbReference>
<reference evidence="4 5" key="1">
    <citation type="submission" date="2020-07" db="EMBL/GenBank/DDBJ databases">
        <title>Sequencing the genomes of 1000 actinobacteria strains.</title>
        <authorList>
            <person name="Klenk H.-P."/>
        </authorList>
    </citation>
    <scope>NUCLEOTIDE SEQUENCE [LARGE SCALE GENOMIC DNA]</scope>
    <source>
        <strain evidence="4 5">DSM 7487</strain>
    </source>
</reference>
<organism evidence="4 5">
    <name type="scientific">Kineococcus aurantiacus</name>
    <dbReference type="NCBI Taxonomy" id="37633"/>
    <lineage>
        <taxon>Bacteria</taxon>
        <taxon>Bacillati</taxon>
        <taxon>Actinomycetota</taxon>
        <taxon>Actinomycetes</taxon>
        <taxon>Kineosporiales</taxon>
        <taxon>Kineosporiaceae</taxon>
        <taxon>Kineococcus</taxon>
    </lineage>
</organism>
<dbReference type="Proteomes" id="UP000521922">
    <property type="component" value="Unassembled WGS sequence"/>
</dbReference>
<dbReference type="PRINTS" id="PR00502">
    <property type="entry name" value="NUDIXFAMILY"/>
</dbReference>
<name>A0A7Y9DJG7_9ACTN</name>
<protein>
    <submittedName>
        <fullName evidence="4">ADP-ribose pyrophosphatase YjhB (NUDIX family)</fullName>
    </submittedName>
</protein>
<dbReference type="RefSeq" id="WP_179748800.1">
    <property type="nucleotide sequence ID" value="NZ_BAAAGN010000002.1"/>
</dbReference>
<proteinExistence type="predicted"/>
<dbReference type="InterPro" id="IPR000086">
    <property type="entry name" value="NUDIX_hydrolase_dom"/>
</dbReference>
<dbReference type="Gene3D" id="6.10.250.1120">
    <property type="match status" value="1"/>
</dbReference>
<accession>A0A7Y9DJG7</accession>
<evidence type="ECO:0000313" key="5">
    <source>
        <dbReference type="Proteomes" id="UP000521922"/>
    </source>
</evidence>
<evidence type="ECO:0000256" key="1">
    <source>
        <dbReference type="ARBA" id="ARBA00001946"/>
    </source>
</evidence>
<sequence>MNGPDSAAGPGDLVRRAAVRIAALAQDGLTYAVGDPAKDYDAARYRELTELAADLLAAVSTSPREVLRAVLDADTGYATPKVDVRAGVVDDRERLLLLRERSDGLWSLPGGWADPGDRPGEAAVREVLEETGYPVEVVKVVGVWERDVRGKQPPMPVSVFHLYFLCRVVGERVAASELETLDVGWFGLEELPELSERRISRWELERVLAHHRDPALPTEWD</sequence>
<dbReference type="SUPFAM" id="SSF55811">
    <property type="entry name" value="Nudix"/>
    <property type="match status" value="1"/>
</dbReference>
<dbReference type="PANTHER" id="PTHR43046">
    <property type="entry name" value="GDP-MANNOSE MANNOSYL HYDROLASE"/>
    <property type="match status" value="1"/>
</dbReference>
<dbReference type="Pfam" id="PF12535">
    <property type="entry name" value="Nudix_N"/>
    <property type="match status" value="1"/>
</dbReference>
<comment type="cofactor">
    <cofactor evidence="1">
        <name>Mg(2+)</name>
        <dbReference type="ChEBI" id="CHEBI:18420"/>
    </cofactor>
</comment>
<dbReference type="EMBL" id="JACCBB010000001">
    <property type="protein sequence ID" value="NYD20877.1"/>
    <property type="molecule type" value="Genomic_DNA"/>
</dbReference>
<dbReference type="Gene3D" id="3.90.79.10">
    <property type="entry name" value="Nucleoside Triphosphate Pyrophosphohydrolase"/>
    <property type="match status" value="1"/>
</dbReference>
<dbReference type="AlphaFoldDB" id="A0A7Y9DJG7"/>
<evidence type="ECO:0000256" key="2">
    <source>
        <dbReference type="ARBA" id="ARBA00022801"/>
    </source>
</evidence>
<evidence type="ECO:0000313" key="4">
    <source>
        <dbReference type="EMBL" id="NYD20877.1"/>
    </source>
</evidence>
<dbReference type="InterPro" id="IPR020476">
    <property type="entry name" value="Nudix_hydrolase"/>
</dbReference>
<comment type="caution">
    <text evidence="4">The sequence shown here is derived from an EMBL/GenBank/DDBJ whole genome shotgun (WGS) entry which is preliminary data.</text>
</comment>
<evidence type="ECO:0000259" key="3">
    <source>
        <dbReference type="PROSITE" id="PS51462"/>
    </source>
</evidence>
<dbReference type="PROSITE" id="PS51462">
    <property type="entry name" value="NUDIX"/>
    <property type="match status" value="1"/>
</dbReference>
<dbReference type="GO" id="GO:0016787">
    <property type="term" value="F:hydrolase activity"/>
    <property type="evidence" value="ECO:0007669"/>
    <property type="project" value="UniProtKB-KW"/>
</dbReference>
<gene>
    <name evidence="4" type="ORF">BJ968_000417</name>
</gene>
<keyword evidence="2" id="KW-0378">Hydrolase</keyword>